<comment type="subcellular location">
    <subcellularLocation>
        <location evidence="1 12">Cytoplasm</location>
    </subcellularLocation>
</comment>
<dbReference type="SUPFAM" id="SSF88697">
    <property type="entry name" value="PUA domain-like"/>
    <property type="match status" value="1"/>
</dbReference>
<keyword evidence="6 12" id="KW-0698">rRNA processing</keyword>
<evidence type="ECO:0000259" key="13">
    <source>
        <dbReference type="Pfam" id="PF04452"/>
    </source>
</evidence>
<dbReference type="InterPro" id="IPR015947">
    <property type="entry name" value="PUA-like_sf"/>
</dbReference>
<dbReference type="PIRSF" id="PIRSF015601">
    <property type="entry name" value="MTase_slr0722"/>
    <property type="match status" value="1"/>
</dbReference>
<dbReference type="InterPro" id="IPR046886">
    <property type="entry name" value="RsmE_MTase_dom"/>
</dbReference>
<evidence type="ECO:0000256" key="7">
    <source>
        <dbReference type="ARBA" id="ARBA00022603"/>
    </source>
</evidence>
<dbReference type="NCBIfam" id="NF008692">
    <property type="entry name" value="PRK11713.1-5"/>
    <property type="match status" value="1"/>
</dbReference>
<dbReference type="InterPro" id="IPR029026">
    <property type="entry name" value="tRNA_m1G_MTases_N"/>
</dbReference>
<dbReference type="Proteomes" id="UP000503088">
    <property type="component" value="Chromosome"/>
</dbReference>
<evidence type="ECO:0000259" key="14">
    <source>
        <dbReference type="Pfam" id="PF20260"/>
    </source>
</evidence>
<dbReference type="InterPro" id="IPR006700">
    <property type="entry name" value="RsmE"/>
</dbReference>
<dbReference type="InterPro" id="IPR029028">
    <property type="entry name" value="Alpha/beta_knot_MTases"/>
</dbReference>
<dbReference type="EMBL" id="CP048104">
    <property type="protein sequence ID" value="QKG84955.1"/>
    <property type="molecule type" value="Genomic_DNA"/>
</dbReference>
<evidence type="ECO:0000256" key="5">
    <source>
        <dbReference type="ARBA" id="ARBA00022490"/>
    </source>
</evidence>
<comment type="function">
    <text evidence="10 12">Specifically methylates the N3 position of the uracil ring of uridine 1498 (m3U1498) in 16S rRNA. Acts on the fully assembled 30S ribosomal subunit.</text>
</comment>
<organism evidence="15 16">
    <name type="scientific">Kroppenstedtia pulmonis</name>
    <dbReference type="NCBI Taxonomy" id="1380685"/>
    <lineage>
        <taxon>Bacteria</taxon>
        <taxon>Bacillati</taxon>
        <taxon>Bacillota</taxon>
        <taxon>Bacilli</taxon>
        <taxon>Bacillales</taxon>
        <taxon>Thermoactinomycetaceae</taxon>
        <taxon>Kroppenstedtia</taxon>
    </lineage>
</organism>
<evidence type="ECO:0000256" key="3">
    <source>
        <dbReference type="ARBA" id="ARBA00012328"/>
    </source>
</evidence>
<evidence type="ECO:0000256" key="9">
    <source>
        <dbReference type="ARBA" id="ARBA00022691"/>
    </source>
</evidence>
<evidence type="ECO:0000256" key="2">
    <source>
        <dbReference type="ARBA" id="ARBA00005528"/>
    </source>
</evidence>
<dbReference type="Gene3D" id="2.40.240.20">
    <property type="entry name" value="Hypothetical PUA domain-like, domain 1"/>
    <property type="match status" value="1"/>
</dbReference>
<keyword evidence="5 12" id="KW-0963">Cytoplasm</keyword>
<dbReference type="NCBIfam" id="TIGR00046">
    <property type="entry name" value="RsmE family RNA methyltransferase"/>
    <property type="match status" value="1"/>
</dbReference>
<dbReference type="RefSeq" id="WP_173223151.1">
    <property type="nucleotide sequence ID" value="NZ_CP048104.1"/>
</dbReference>
<dbReference type="Gene3D" id="3.40.1280.10">
    <property type="match status" value="1"/>
</dbReference>
<keyword evidence="7 12" id="KW-0489">Methyltransferase</keyword>
<dbReference type="GO" id="GO:0070042">
    <property type="term" value="F:rRNA (uridine-N3-)-methyltransferase activity"/>
    <property type="evidence" value="ECO:0007669"/>
    <property type="project" value="TreeGrafter"/>
</dbReference>
<dbReference type="SUPFAM" id="SSF75217">
    <property type="entry name" value="alpha/beta knot"/>
    <property type="match status" value="1"/>
</dbReference>
<evidence type="ECO:0000256" key="12">
    <source>
        <dbReference type="PIRNR" id="PIRNR015601"/>
    </source>
</evidence>
<evidence type="ECO:0000313" key="15">
    <source>
        <dbReference type="EMBL" id="QKG84955.1"/>
    </source>
</evidence>
<feature type="domain" description="Ribosomal RNA small subunit methyltransferase E PUA-like" evidence="14">
    <location>
        <begin position="18"/>
        <end position="65"/>
    </location>
</feature>
<reference evidence="15 16" key="1">
    <citation type="submission" date="2020-01" db="EMBL/GenBank/DDBJ databases">
        <authorList>
            <person name="Gulvik C.A."/>
            <person name="Batra D.G."/>
        </authorList>
    </citation>
    <scope>NUCLEOTIDE SEQUENCE [LARGE SCALE GENOMIC DNA]</scope>
    <source>
        <strain evidence="15 16">W9323</strain>
    </source>
</reference>
<dbReference type="PANTHER" id="PTHR30027">
    <property type="entry name" value="RIBOSOMAL RNA SMALL SUBUNIT METHYLTRANSFERASE E"/>
    <property type="match status" value="1"/>
</dbReference>
<dbReference type="EC" id="2.1.1.193" evidence="3 12"/>
<evidence type="ECO:0000256" key="6">
    <source>
        <dbReference type="ARBA" id="ARBA00022552"/>
    </source>
</evidence>
<evidence type="ECO:0000256" key="11">
    <source>
        <dbReference type="ARBA" id="ARBA00047944"/>
    </source>
</evidence>
<evidence type="ECO:0000256" key="10">
    <source>
        <dbReference type="ARBA" id="ARBA00025699"/>
    </source>
</evidence>
<name>A0A7D4BHZ9_9BACL</name>
<keyword evidence="16" id="KW-1185">Reference proteome</keyword>
<feature type="domain" description="Ribosomal RNA small subunit methyltransferase E methyltransferase" evidence="13">
    <location>
        <begin position="76"/>
        <end position="237"/>
    </location>
</feature>
<evidence type="ECO:0000256" key="4">
    <source>
        <dbReference type="ARBA" id="ARBA00013673"/>
    </source>
</evidence>
<keyword evidence="8 12" id="KW-0808">Transferase</keyword>
<dbReference type="PANTHER" id="PTHR30027:SF3">
    <property type="entry name" value="16S RRNA (URACIL(1498)-N(3))-METHYLTRANSFERASE"/>
    <property type="match status" value="1"/>
</dbReference>
<protein>
    <recommendedName>
        <fullName evidence="4 12">Ribosomal RNA small subunit methyltransferase E</fullName>
        <ecNumber evidence="3 12">2.1.1.193</ecNumber>
    </recommendedName>
</protein>
<evidence type="ECO:0000256" key="1">
    <source>
        <dbReference type="ARBA" id="ARBA00004496"/>
    </source>
</evidence>
<proteinExistence type="inferred from homology"/>
<dbReference type="AlphaFoldDB" id="A0A7D4BHZ9"/>
<dbReference type="GO" id="GO:0070475">
    <property type="term" value="P:rRNA base methylation"/>
    <property type="evidence" value="ECO:0007669"/>
    <property type="project" value="TreeGrafter"/>
</dbReference>
<dbReference type="GO" id="GO:0005737">
    <property type="term" value="C:cytoplasm"/>
    <property type="evidence" value="ECO:0007669"/>
    <property type="project" value="UniProtKB-SubCell"/>
</dbReference>
<dbReference type="InterPro" id="IPR046887">
    <property type="entry name" value="RsmE_PUA-like"/>
</dbReference>
<evidence type="ECO:0000256" key="8">
    <source>
        <dbReference type="ARBA" id="ARBA00022679"/>
    </source>
</evidence>
<dbReference type="CDD" id="cd18084">
    <property type="entry name" value="RsmE-like"/>
    <property type="match status" value="1"/>
</dbReference>
<comment type="catalytic activity">
    <reaction evidence="11 12">
        <text>uridine(1498) in 16S rRNA + S-adenosyl-L-methionine = N(3)-methyluridine(1498) in 16S rRNA + S-adenosyl-L-homocysteine + H(+)</text>
        <dbReference type="Rhea" id="RHEA:42920"/>
        <dbReference type="Rhea" id="RHEA-COMP:10283"/>
        <dbReference type="Rhea" id="RHEA-COMP:10284"/>
        <dbReference type="ChEBI" id="CHEBI:15378"/>
        <dbReference type="ChEBI" id="CHEBI:57856"/>
        <dbReference type="ChEBI" id="CHEBI:59789"/>
        <dbReference type="ChEBI" id="CHEBI:65315"/>
        <dbReference type="ChEBI" id="CHEBI:74502"/>
        <dbReference type="EC" id="2.1.1.193"/>
    </reaction>
</comment>
<dbReference type="KEGG" id="kpul:GXN76_11070"/>
<comment type="similarity">
    <text evidence="2 12">Belongs to the RNA methyltransferase RsmE family.</text>
</comment>
<keyword evidence="9 12" id="KW-0949">S-adenosyl-L-methionine</keyword>
<dbReference type="Pfam" id="PF04452">
    <property type="entry name" value="Methyltrans_RNA"/>
    <property type="match status" value="1"/>
</dbReference>
<gene>
    <name evidence="15" type="ORF">GXN76_11070</name>
</gene>
<dbReference type="Pfam" id="PF20260">
    <property type="entry name" value="PUA_4"/>
    <property type="match status" value="1"/>
</dbReference>
<sequence length="249" mass="27828">MQRYFVNRNQVEQNRIVIRGDDVHHIKNVMRQGEGHRLICCDGKGTDYHVRIEGMDHQQVQCVIEERLPSAGEPASRITVAQALPKGDKLEWVLQKGTELGAFSFQPFVSARTIVKLEGKKALKRQERWQRIVKEAAEQAHRGRIPEIELPVSWNSLLQTFGKYDRVLFAYEKEGNSLLSSLDHLDGKASILVVVGPEGGFTKQEAEEAIAAGAISLNLGPRILRAETAPLALLSCILFYFGEMGGEPL</sequence>
<accession>A0A7D4BHZ9</accession>
<evidence type="ECO:0000313" key="16">
    <source>
        <dbReference type="Proteomes" id="UP000503088"/>
    </source>
</evidence>